<dbReference type="InterPro" id="IPR050903">
    <property type="entry name" value="Bact_Chemotaxis_MeTrfase"/>
</dbReference>
<protein>
    <recommendedName>
        <fullName evidence="5">Chemotaxis protein methyltransferase</fullName>
        <ecNumber evidence="5">2.1.1.80</ecNumber>
    </recommendedName>
</protein>
<organism evidence="8 9">
    <name type="scientific">Alteromonas confluentis</name>
    <dbReference type="NCBI Taxonomy" id="1656094"/>
    <lineage>
        <taxon>Bacteria</taxon>
        <taxon>Pseudomonadati</taxon>
        <taxon>Pseudomonadota</taxon>
        <taxon>Gammaproteobacteria</taxon>
        <taxon>Alteromonadales</taxon>
        <taxon>Alteromonadaceae</taxon>
        <taxon>Alteromonas/Salinimonas group</taxon>
        <taxon>Alteromonas</taxon>
    </lineage>
</organism>
<keyword evidence="9" id="KW-1185">Reference proteome</keyword>
<evidence type="ECO:0000256" key="1">
    <source>
        <dbReference type="ARBA" id="ARBA00001541"/>
    </source>
</evidence>
<evidence type="ECO:0000256" key="3">
    <source>
        <dbReference type="ARBA" id="ARBA00022679"/>
    </source>
</evidence>
<dbReference type="InterPro" id="IPR022641">
    <property type="entry name" value="CheR_N"/>
</dbReference>
<evidence type="ECO:0000256" key="5">
    <source>
        <dbReference type="PIRNR" id="PIRNR000410"/>
    </source>
</evidence>
<dbReference type="Pfam" id="PF03705">
    <property type="entry name" value="CheR_N"/>
    <property type="match status" value="1"/>
</dbReference>
<sequence>MKEDAQKEFAFSKEDFERVRRTLYQKAGINLTDTKDSLVYSRLARRLRALSLNSFDDYLTYLKRTPEEDENFINALTTNLTSFFRESHHFEALAEYLRSHPGERTIWCAASSTGEEPYSIAMTVAEVFESFDTPISIIASDIDSNVLAKAQAGVYNADAISKLSAVQCRKFLHRGKGQNKGKVRVVPELRRMVTFRRLNLMDVTWPIRAPIDVIFCRNVMIYFDKPTQHNILKRMIALQPDDGLYFAGHSENFNKATDLVIPVGKTIYKPARKGKKYG</sequence>
<dbReference type="PANTHER" id="PTHR24422:SF19">
    <property type="entry name" value="CHEMOTAXIS PROTEIN METHYLTRANSFERASE"/>
    <property type="match status" value="1"/>
</dbReference>
<comment type="caution">
    <text evidence="8">The sequence shown here is derived from an EMBL/GenBank/DDBJ whole genome shotgun (WGS) entry which is preliminary data.</text>
</comment>
<feature type="binding site" evidence="6">
    <location>
        <begin position="217"/>
        <end position="218"/>
    </location>
    <ligand>
        <name>S-adenosyl-L-methionine</name>
        <dbReference type="ChEBI" id="CHEBI:59789"/>
    </ligand>
</feature>
<dbReference type="EC" id="2.1.1.80" evidence="5"/>
<dbReference type="Gene3D" id="1.10.155.10">
    <property type="entry name" value="Chemotaxis receptor methyltransferase CheR, N-terminal domain"/>
    <property type="match status" value="1"/>
</dbReference>
<dbReference type="PANTHER" id="PTHR24422">
    <property type="entry name" value="CHEMOTAXIS PROTEIN METHYLTRANSFERASE"/>
    <property type="match status" value="1"/>
</dbReference>
<name>A0A1E7Z8V0_9ALTE</name>
<feature type="binding site" evidence="6">
    <location>
        <position position="116"/>
    </location>
    <ligand>
        <name>S-adenosyl-L-methionine</name>
        <dbReference type="ChEBI" id="CHEBI:59789"/>
    </ligand>
</feature>
<dbReference type="InterPro" id="IPR036804">
    <property type="entry name" value="CheR_N_sf"/>
</dbReference>
<keyword evidence="4 5" id="KW-0949">S-adenosyl-L-methionine</keyword>
<comment type="catalytic activity">
    <reaction evidence="1 5">
        <text>L-glutamyl-[protein] + S-adenosyl-L-methionine = [protein]-L-glutamate 5-O-methyl ester + S-adenosyl-L-homocysteine</text>
        <dbReference type="Rhea" id="RHEA:24452"/>
        <dbReference type="Rhea" id="RHEA-COMP:10208"/>
        <dbReference type="Rhea" id="RHEA-COMP:10311"/>
        <dbReference type="ChEBI" id="CHEBI:29973"/>
        <dbReference type="ChEBI" id="CHEBI:57856"/>
        <dbReference type="ChEBI" id="CHEBI:59789"/>
        <dbReference type="ChEBI" id="CHEBI:82795"/>
        <dbReference type="EC" id="2.1.1.80"/>
    </reaction>
</comment>
<dbReference type="SUPFAM" id="SSF47757">
    <property type="entry name" value="Chemotaxis receptor methyltransferase CheR, N-terminal domain"/>
    <property type="match status" value="1"/>
</dbReference>
<dbReference type="Pfam" id="PF01739">
    <property type="entry name" value="CheR"/>
    <property type="match status" value="1"/>
</dbReference>
<gene>
    <name evidence="8" type="ORF">BFC18_00225</name>
</gene>
<dbReference type="SUPFAM" id="SSF53335">
    <property type="entry name" value="S-adenosyl-L-methionine-dependent methyltransferases"/>
    <property type="match status" value="1"/>
</dbReference>
<dbReference type="PRINTS" id="PR00996">
    <property type="entry name" value="CHERMTFRASE"/>
</dbReference>
<evidence type="ECO:0000313" key="9">
    <source>
        <dbReference type="Proteomes" id="UP000175691"/>
    </source>
</evidence>
<evidence type="ECO:0000313" key="8">
    <source>
        <dbReference type="EMBL" id="OFC69871.1"/>
    </source>
</evidence>
<dbReference type="InterPro" id="IPR026024">
    <property type="entry name" value="Chemotaxis_MeTrfase_CheR"/>
</dbReference>
<dbReference type="InterPro" id="IPR000780">
    <property type="entry name" value="CheR_MeTrfase"/>
</dbReference>
<dbReference type="InterPro" id="IPR029063">
    <property type="entry name" value="SAM-dependent_MTases_sf"/>
</dbReference>
<evidence type="ECO:0000259" key="7">
    <source>
        <dbReference type="PROSITE" id="PS50123"/>
    </source>
</evidence>
<feature type="binding site" evidence="6">
    <location>
        <position position="141"/>
    </location>
    <ligand>
        <name>S-adenosyl-L-methionine</name>
        <dbReference type="ChEBI" id="CHEBI:59789"/>
    </ligand>
</feature>
<evidence type="ECO:0000256" key="6">
    <source>
        <dbReference type="PIRSR" id="PIRSR000410-1"/>
    </source>
</evidence>
<feature type="binding site" evidence="6">
    <location>
        <position position="81"/>
    </location>
    <ligand>
        <name>S-adenosyl-L-methionine</name>
        <dbReference type="ChEBI" id="CHEBI:59789"/>
    </ligand>
</feature>
<dbReference type="STRING" id="1656094.BFC18_00225"/>
<feature type="binding site" evidence="6">
    <location>
        <begin position="199"/>
        <end position="200"/>
    </location>
    <ligand>
        <name>S-adenosyl-L-methionine</name>
        <dbReference type="ChEBI" id="CHEBI:59789"/>
    </ligand>
</feature>
<dbReference type="InterPro" id="IPR022642">
    <property type="entry name" value="CheR_C"/>
</dbReference>
<keyword evidence="3 5" id="KW-0808">Transferase</keyword>
<dbReference type="GO" id="GO:0008983">
    <property type="term" value="F:protein-glutamate O-methyltransferase activity"/>
    <property type="evidence" value="ECO:0007669"/>
    <property type="project" value="UniProtKB-EC"/>
</dbReference>
<dbReference type="OrthoDB" id="9816309at2"/>
<dbReference type="Gene3D" id="3.40.50.150">
    <property type="entry name" value="Vaccinia Virus protein VP39"/>
    <property type="match status" value="1"/>
</dbReference>
<dbReference type="EMBL" id="MDHN01000034">
    <property type="protein sequence ID" value="OFC69871.1"/>
    <property type="molecule type" value="Genomic_DNA"/>
</dbReference>
<dbReference type="PROSITE" id="PS50123">
    <property type="entry name" value="CHER"/>
    <property type="match status" value="1"/>
</dbReference>
<dbReference type="SMART" id="SM00138">
    <property type="entry name" value="MeTrc"/>
    <property type="match status" value="1"/>
</dbReference>
<dbReference type="PIRSF" id="PIRSF000410">
    <property type="entry name" value="CheR"/>
    <property type="match status" value="1"/>
</dbReference>
<dbReference type="Proteomes" id="UP000175691">
    <property type="component" value="Unassembled WGS sequence"/>
</dbReference>
<reference evidence="8 9" key="1">
    <citation type="submission" date="2016-08" db="EMBL/GenBank/DDBJ databases">
        <authorList>
            <person name="Seilhamer J.J."/>
        </authorList>
    </citation>
    <scope>NUCLEOTIDE SEQUENCE [LARGE SCALE GENOMIC DNA]</scope>
    <source>
        <strain evidence="8 9">KCTC 42603</strain>
    </source>
</reference>
<comment type="function">
    <text evidence="5">Methylation of the membrane-bound methyl-accepting chemotaxis proteins (MCP) to form gamma-glutamyl methyl ester residues in MCP.</text>
</comment>
<feature type="binding site" evidence="6">
    <location>
        <position position="79"/>
    </location>
    <ligand>
        <name>S-adenosyl-L-methionine</name>
        <dbReference type="ChEBI" id="CHEBI:59789"/>
    </ligand>
</feature>
<keyword evidence="2 5" id="KW-0489">Methyltransferase</keyword>
<dbReference type="GO" id="GO:0032259">
    <property type="term" value="P:methylation"/>
    <property type="evidence" value="ECO:0007669"/>
    <property type="project" value="UniProtKB-KW"/>
</dbReference>
<dbReference type="AlphaFoldDB" id="A0A1E7Z8V0"/>
<evidence type="ECO:0000256" key="2">
    <source>
        <dbReference type="ARBA" id="ARBA00022603"/>
    </source>
</evidence>
<feature type="binding site" evidence="6">
    <location>
        <position position="85"/>
    </location>
    <ligand>
        <name>S-adenosyl-L-methionine</name>
        <dbReference type="ChEBI" id="CHEBI:59789"/>
    </ligand>
</feature>
<evidence type="ECO:0000256" key="4">
    <source>
        <dbReference type="ARBA" id="ARBA00022691"/>
    </source>
</evidence>
<dbReference type="RefSeq" id="WP_070126321.1">
    <property type="nucleotide sequence ID" value="NZ_MDHN01000034.1"/>
</dbReference>
<accession>A0A1E7Z8V0</accession>
<proteinExistence type="predicted"/>
<feature type="domain" description="CheR-type methyltransferase" evidence="7">
    <location>
        <begin position="4"/>
        <end position="273"/>
    </location>
</feature>